<protein>
    <submittedName>
        <fullName evidence="1">Uncharacterized protein</fullName>
    </submittedName>
</protein>
<dbReference type="Proteomes" id="UP001145742">
    <property type="component" value="Unassembled WGS sequence"/>
</dbReference>
<reference evidence="1" key="1">
    <citation type="submission" date="2019-10" db="EMBL/GenBank/DDBJ databases">
        <authorList>
            <person name="Soares A.E.R."/>
            <person name="Aleixo A."/>
            <person name="Schneider P."/>
            <person name="Miyaki C.Y."/>
            <person name="Schneider M.P."/>
            <person name="Mello C."/>
            <person name="Vasconcelos A.T.R."/>
        </authorList>
    </citation>
    <scope>NUCLEOTIDE SEQUENCE</scope>
    <source>
        <tissue evidence="1">Muscle</tissue>
    </source>
</reference>
<organism evidence="1 2">
    <name type="scientific">Willisornis vidua</name>
    <name type="common">Xingu scale-backed antbird</name>
    <dbReference type="NCBI Taxonomy" id="1566151"/>
    <lineage>
        <taxon>Eukaryota</taxon>
        <taxon>Metazoa</taxon>
        <taxon>Chordata</taxon>
        <taxon>Craniata</taxon>
        <taxon>Vertebrata</taxon>
        <taxon>Euteleostomi</taxon>
        <taxon>Archelosauria</taxon>
        <taxon>Archosauria</taxon>
        <taxon>Dinosauria</taxon>
        <taxon>Saurischia</taxon>
        <taxon>Theropoda</taxon>
        <taxon>Coelurosauria</taxon>
        <taxon>Aves</taxon>
        <taxon>Neognathae</taxon>
        <taxon>Neoaves</taxon>
        <taxon>Telluraves</taxon>
        <taxon>Australaves</taxon>
        <taxon>Passeriformes</taxon>
        <taxon>Thamnophilidae</taxon>
        <taxon>Willisornis</taxon>
    </lineage>
</organism>
<sequence>MLLNPDKCFLDYYLCEDSPQIVRDEQIKNSPAEKDLRLLLDEKLNMAQQRVLAAQKANCILGCIQSSIGQQVKGGNFVPPLCYGETPLASSSGALNRKNMALLEPLQRRAYLDD</sequence>
<comment type="caution">
    <text evidence="1">The sequence shown here is derived from an EMBL/GenBank/DDBJ whole genome shotgun (WGS) entry which is preliminary data.</text>
</comment>
<name>A0ABQ9D3A8_9PASS</name>
<dbReference type="EMBL" id="WHWB01034372">
    <property type="protein sequence ID" value="KAJ7410963.1"/>
    <property type="molecule type" value="Genomic_DNA"/>
</dbReference>
<keyword evidence="2" id="KW-1185">Reference proteome</keyword>
<proteinExistence type="predicted"/>
<evidence type="ECO:0000313" key="2">
    <source>
        <dbReference type="Proteomes" id="UP001145742"/>
    </source>
</evidence>
<evidence type="ECO:0000313" key="1">
    <source>
        <dbReference type="EMBL" id="KAJ7410963.1"/>
    </source>
</evidence>
<accession>A0ABQ9D3A8</accession>
<gene>
    <name evidence="1" type="ORF">WISP_105315</name>
</gene>